<dbReference type="InterPro" id="IPR025857">
    <property type="entry name" value="MacB_PCD"/>
</dbReference>
<dbReference type="PANTHER" id="PTHR30572">
    <property type="entry name" value="MEMBRANE COMPONENT OF TRANSPORTER-RELATED"/>
    <property type="match status" value="1"/>
</dbReference>
<dbReference type="Proteomes" id="UP000578030">
    <property type="component" value="Unassembled WGS sequence"/>
</dbReference>
<feature type="domain" description="ABC3 transporter permease C-terminal" evidence="8">
    <location>
        <begin position="281"/>
        <end position="391"/>
    </location>
</feature>
<keyword evidence="3 7" id="KW-0812">Transmembrane</keyword>
<feature type="domain" description="MacB-like periplasmic core" evidence="9">
    <location>
        <begin position="10"/>
        <end position="227"/>
    </location>
</feature>
<keyword evidence="11" id="KW-1185">Reference proteome</keyword>
<feature type="transmembrane region" description="Helical" evidence="7">
    <location>
        <begin position="7"/>
        <end position="30"/>
    </location>
</feature>
<feature type="region of interest" description="Disordered" evidence="6">
    <location>
        <begin position="485"/>
        <end position="509"/>
    </location>
</feature>
<accession>A0A7W4K577</accession>
<evidence type="ECO:0000313" key="11">
    <source>
        <dbReference type="Proteomes" id="UP000578030"/>
    </source>
</evidence>
<feature type="transmembrane region" description="Helical" evidence="7">
    <location>
        <begin position="372"/>
        <end position="393"/>
    </location>
</feature>
<feature type="domain" description="ABC3 transporter permease C-terminal" evidence="8">
    <location>
        <begin position="683"/>
        <end position="794"/>
    </location>
</feature>
<evidence type="ECO:0000256" key="7">
    <source>
        <dbReference type="SAM" id="Phobius"/>
    </source>
</evidence>
<dbReference type="PANTHER" id="PTHR30572:SF18">
    <property type="entry name" value="ABC-TYPE MACROLIDE FAMILY EXPORT SYSTEM PERMEASE COMPONENT 2"/>
    <property type="match status" value="1"/>
</dbReference>
<comment type="subcellular location">
    <subcellularLocation>
        <location evidence="1">Cell membrane</location>
        <topology evidence="1">Multi-pass membrane protein</topology>
    </subcellularLocation>
</comment>
<proteinExistence type="predicted"/>
<feature type="transmembrane region" description="Helical" evidence="7">
    <location>
        <begin position="414"/>
        <end position="436"/>
    </location>
</feature>
<feature type="transmembrane region" description="Helical" evidence="7">
    <location>
        <begin position="765"/>
        <end position="783"/>
    </location>
</feature>
<feature type="transmembrane region" description="Helical" evidence="7">
    <location>
        <begin position="278"/>
        <end position="297"/>
    </location>
</feature>
<evidence type="ECO:0000256" key="5">
    <source>
        <dbReference type="ARBA" id="ARBA00023136"/>
    </source>
</evidence>
<evidence type="ECO:0000256" key="1">
    <source>
        <dbReference type="ARBA" id="ARBA00004651"/>
    </source>
</evidence>
<evidence type="ECO:0000259" key="8">
    <source>
        <dbReference type="Pfam" id="PF02687"/>
    </source>
</evidence>
<evidence type="ECO:0000256" key="2">
    <source>
        <dbReference type="ARBA" id="ARBA00022475"/>
    </source>
</evidence>
<feature type="transmembrane region" description="Helical" evidence="7">
    <location>
        <begin position="331"/>
        <end position="352"/>
    </location>
</feature>
<evidence type="ECO:0000256" key="6">
    <source>
        <dbReference type="SAM" id="MobiDB-lite"/>
    </source>
</evidence>
<keyword evidence="5 7" id="KW-0472">Membrane</keyword>
<dbReference type="EMBL" id="JABEQM010000002">
    <property type="protein sequence ID" value="MBB2200630.1"/>
    <property type="molecule type" value="Genomic_DNA"/>
</dbReference>
<feature type="transmembrane region" description="Helical" evidence="7">
    <location>
        <begin position="722"/>
        <end position="745"/>
    </location>
</feature>
<sequence length="801" mass="86911">MLSRHRLYAALNIVGLGLGIAVFVVLSLVVRFEYGFDRRLPNAALIDRLDEIWTLPGEGRTHSMFSTFAAYDPLRADFPQIAAATRIDDNRCAVDDGRGQPATMSVSFVDPAFFDVFALPMRDGDARDALAAPDRVAISESTARRLFGTVDARGRQVGITNDDRRTLYTVSAVFRDVPPDMTVRPDILAVFPQDMKDRTLAFRHWGSSSGATWLRFRAAADARAVDAGLPDFVHRRMADPEVKPGWFNMTLSPLLDTHFGDLHNFGGESGSDRRVIDALGLVGLLALVAAVINYVNLATARAGLRAREVALRKVLGATRPQLVAQFLAESVVLLVPCAVLGVALAELALPFVNAMGGWAVAIDYAWLLPRMALVVLLVGVAAGLYPALVLSGYRPAAVLAASRAPSGGRMGQRLRNVLVVAQFGFAIAFAICTLVVNAQAAFLRTADRGFRQDHLFLVSLETSDRMQGRQQAVMDAMRAVPGVDAVTLSDRQPRSNNQSNSDFRRTDRPSVDPMLTIEKIGRNYRQAYGVTLVAGRWFDAAHGQDVAPTAQIDDNKPTTTSIVINERAVQALDFPDAASALGQVLTERQARFVIIGVVRDVRFMSARAPVTPQLYLRTDAVIPFSVVAVRADGVAPDAMMRRLQAAWRTIAPDMPFVGEAADGRLANYYRPDQQRGRLFTLGAGVAIVIACLGLYGLSSFSAARRVHEIGIRKTLGASTRDVLGLLVGQFLRPVLLANLIAWPVAWMAMRGWLAGFDQRIALSPSAFVVVSVAAAALSLLTILGQTVRVARAEPAKALRHE</sequence>
<gene>
    <name evidence="10" type="ORF">HLH28_03375</name>
</gene>
<keyword evidence="4 7" id="KW-1133">Transmembrane helix</keyword>
<keyword evidence="2" id="KW-1003">Cell membrane</keyword>
<dbReference type="AlphaFoldDB" id="A0A7W4K577"/>
<dbReference type="GO" id="GO:0005886">
    <property type="term" value="C:plasma membrane"/>
    <property type="evidence" value="ECO:0007669"/>
    <property type="project" value="UniProtKB-SubCell"/>
</dbReference>
<organism evidence="10 11">
    <name type="scientific">Gluconacetobacter tumulisoli</name>
    <dbReference type="NCBI Taxonomy" id="1286189"/>
    <lineage>
        <taxon>Bacteria</taxon>
        <taxon>Pseudomonadati</taxon>
        <taxon>Pseudomonadota</taxon>
        <taxon>Alphaproteobacteria</taxon>
        <taxon>Acetobacterales</taxon>
        <taxon>Acetobacteraceae</taxon>
        <taxon>Gluconacetobacter</taxon>
    </lineage>
</organism>
<dbReference type="GO" id="GO:0022857">
    <property type="term" value="F:transmembrane transporter activity"/>
    <property type="evidence" value="ECO:0007669"/>
    <property type="project" value="TreeGrafter"/>
</dbReference>
<dbReference type="Pfam" id="PF02687">
    <property type="entry name" value="FtsX"/>
    <property type="match status" value="2"/>
</dbReference>
<feature type="transmembrane region" description="Helical" evidence="7">
    <location>
        <begin position="678"/>
        <end position="701"/>
    </location>
</feature>
<evidence type="ECO:0000259" key="9">
    <source>
        <dbReference type="Pfam" id="PF12704"/>
    </source>
</evidence>
<protein>
    <submittedName>
        <fullName evidence="10">FtsX-like permease family protein</fullName>
    </submittedName>
</protein>
<evidence type="ECO:0000256" key="3">
    <source>
        <dbReference type="ARBA" id="ARBA00022692"/>
    </source>
</evidence>
<dbReference type="InterPro" id="IPR003838">
    <property type="entry name" value="ABC3_permease_C"/>
</dbReference>
<evidence type="ECO:0000256" key="4">
    <source>
        <dbReference type="ARBA" id="ARBA00022989"/>
    </source>
</evidence>
<comment type="caution">
    <text evidence="10">The sequence shown here is derived from an EMBL/GenBank/DDBJ whole genome shotgun (WGS) entry which is preliminary data.</text>
</comment>
<evidence type="ECO:0000313" key="10">
    <source>
        <dbReference type="EMBL" id="MBB2200630.1"/>
    </source>
</evidence>
<name>A0A7W4K577_9PROT</name>
<dbReference type="InterPro" id="IPR050250">
    <property type="entry name" value="Macrolide_Exporter_MacB"/>
</dbReference>
<dbReference type="Pfam" id="PF12704">
    <property type="entry name" value="MacB_PCD"/>
    <property type="match status" value="2"/>
</dbReference>
<reference evidence="10 11" key="1">
    <citation type="submission" date="2020-04" db="EMBL/GenBank/DDBJ databases">
        <title>Description of novel Gluconacetobacter.</title>
        <authorList>
            <person name="Sombolestani A."/>
        </authorList>
    </citation>
    <scope>NUCLEOTIDE SEQUENCE [LARGE SCALE GENOMIC DNA]</scope>
    <source>
        <strain evidence="10 11">LMG 27802</strain>
    </source>
</reference>
<feature type="domain" description="MacB-like periplasmic core" evidence="9">
    <location>
        <begin position="423"/>
        <end position="645"/>
    </location>
</feature>